<evidence type="ECO:0000313" key="8">
    <source>
        <dbReference type="Proteomes" id="UP001165085"/>
    </source>
</evidence>
<evidence type="ECO:0000313" key="7">
    <source>
        <dbReference type="EMBL" id="GMH92919.1"/>
    </source>
</evidence>
<evidence type="ECO:0000256" key="5">
    <source>
        <dbReference type="SAM" id="Phobius"/>
    </source>
</evidence>
<evidence type="ECO:0000259" key="6">
    <source>
        <dbReference type="PROSITE" id="PS50192"/>
    </source>
</evidence>
<evidence type="ECO:0000256" key="1">
    <source>
        <dbReference type="ARBA" id="ARBA00004370"/>
    </source>
</evidence>
<sequence>MSKLDGEIETLLSTLYTLQSSTGADTTASTKPKPTSGKKTDRFLEIKTGMIQRLTSIQSMMMESREREGELDPKDVIRGQSQIREEIRMLTEEWRELDSIYRIESRKKRSKFTQAELQSQQHTVLQLNDEIKKVKDLQRSGYGKVEGGGGGRGVVGMEESEMFVKGGGDGFSSESTVTRTGVEMTSQQSSQIQALRDRDQKFDLEISEIGKGILDLQDYALEQNEEVKRQNLMLDSLSAKIDNVHEHVENVNGKMKSTLEKVGRKGDKLCVDIICLVLSIGFAAVIYSIYKETN</sequence>
<dbReference type="GO" id="GO:0012505">
    <property type="term" value="C:endomembrane system"/>
    <property type="evidence" value="ECO:0007669"/>
    <property type="project" value="TreeGrafter"/>
</dbReference>
<keyword evidence="5" id="KW-1133">Transmembrane helix</keyword>
<keyword evidence="4 5" id="KW-0472">Membrane</keyword>
<keyword evidence="8" id="KW-1185">Reference proteome</keyword>
<dbReference type="Proteomes" id="UP001165085">
    <property type="component" value="Unassembled WGS sequence"/>
</dbReference>
<feature type="domain" description="T-SNARE coiled-coil homology" evidence="6">
    <location>
        <begin position="196"/>
        <end position="258"/>
    </location>
</feature>
<dbReference type="InterPro" id="IPR045242">
    <property type="entry name" value="Syntaxin"/>
</dbReference>
<dbReference type="OrthoDB" id="29755at2759"/>
<dbReference type="PROSITE" id="PS50192">
    <property type="entry name" value="T_SNARE"/>
    <property type="match status" value="1"/>
</dbReference>
<dbReference type="GO" id="GO:0048278">
    <property type="term" value="P:vesicle docking"/>
    <property type="evidence" value="ECO:0007669"/>
    <property type="project" value="TreeGrafter"/>
</dbReference>
<evidence type="ECO:0000256" key="4">
    <source>
        <dbReference type="ARBA" id="ARBA00023136"/>
    </source>
</evidence>
<comment type="caution">
    <text evidence="7">The sequence shown here is derived from an EMBL/GenBank/DDBJ whole genome shotgun (WGS) entry which is preliminary data.</text>
</comment>
<dbReference type="GO" id="GO:0006886">
    <property type="term" value="P:intracellular protein transport"/>
    <property type="evidence" value="ECO:0007669"/>
    <property type="project" value="TreeGrafter"/>
</dbReference>
<dbReference type="GO" id="GO:0005484">
    <property type="term" value="F:SNAP receptor activity"/>
    <property type="evidence" value="ECO:0007669"/>
    <property type="project" value="TreeGrafter"/>
</dbReference>
<dbReference type="Gene3D" id="1.20.5.110">
    <property type="match status" value="1"/>
</dbReference>
<dbReference type="CDD" id="cd15841">
    <property type="entry name" value="SNARE_Qc"/>
    <property type="match status" value="1"/>
</dbReference>
<evidence type="ECO:0000256" key="2">
    <source>
        <dbReference type="ARBA" id="ARBA00022448"/>
    </source>
</evidence>
<dbReference type="GO" id="GO:0000149">
    <property type="term" value="F:SNARE binding"/>
    <property type="evidence" value="ECO:0007669"/>
    <property type="project" value="TreeGrafter"/>
</dbReference>
<gene>
    <name evidence="7" type="ORF">TrST_g12100</name>
</gene>
<dbReference type="GO" id="GO:0006906">
    <property type="term" value="P:vesicle fusion"/>
    <property type="evidence" value="ECO:0007669"/>
    <property type="project" value="TreeGrafter"/>
</dbReference>
<reference evidence="8" key="1">
    <citation type="journal article" date="2023" name="Commun. Biol.">
        <title>Genome analysis of Parmales, the sister group of diatoms, reveals the evolutionary specialization of diatoms from phago-mixotrophs to photoautotrophs.</title>
        <authorList>
            <person name="Ban H."/>
            <person name="Sato S."/>
            <person name="Yoshikawa S."/>
            <person name="Yamada K."/>
            <person name="Nakamura Y."/>
            <person name="Ichinomiya M."/>
            <person name="Sato N."/>
            <person name="Blanc-Mathieu R."/>
            <person name="Endo H."/>
            <person name="Kuwata A."/>
            <person name="Ogata H."/>
        </authorList>
    </citation>
    <scope>NUCLEOTIDE SEQUENCE [LARGE SCALE GENOMIC DNA]</scope>
    <source>
        <strain evidence="8">NIES 3701</strain>
    </source>
</reference>
<proteinExistence type="predicted"/>
<comment type="subcellular location">
    <subcellularLocation>
        <location evidence="1">Membrane</location>
    </subcellularLocation>
</comment>
<keyword evidence="5" id="KW-0812">Transmembrane</keyword>
<organism evidence="7 8">
    <name type="scientific">Triparma strigata</name>
    <dbReference type="NCBI Taxonomy" id="1606541"/>
    <lineage>
        <taxon>Eukaryota</taxon>
        <taxon>Sar</taxon>
        <taxon>Stramenopiles</taxon>
        <taxon>Ochrophyta</taxon>
        <taxon>Bolidophyceae</taxon>
        <taxon>Parmales</taxon>
        <taxon>Triparmaceae</taxon>
        <taxon>Triparma</taxon>
    </lineage>
</organism>
<accession>A0A9W7BSZ8</accession>
<keyword evidence="2" id="KW-0813">Transport</keyword>
<name>A0A9W7BSZ8_9STRA</name>
<keyword evidence="3" id="KW-0175">Coiled coil</keyword>
<dbReference type="AlphaFoldDB" id="A0A9W7BSZ8"/>
<dbReference type="EMBL" id="BRXY01000406">
    <property type="protein sequence ID" value="GMH92919.1"/>
    <property type="molecule type" value="Genomic_DNA"/>
</dbReference>
<dbReference type="PANTHER" id="PTHR19957:SF124">
    <property type="entry name" value="SYNTAXIN-8"/>
    <property type="match status" value="1"/>
</dbReference>
<protein>
    <recommendedName>
        <fullName evidence="6">t-SNARE coiled-coil homology domain-containing protein</fullName>
    </recommendedName>
</protein>
<feature type="transmembrane region" description="Helical" evidence="5">
    <location>
        <begin position="269"/>
        <end position="290"/>
    </location>
</feature>
<dbReference type="PANTHER" id="PTHR19957">
    <property type="entry name" value="SYNTAXIN"/>
    <property type="match status" value="1"/>
</dbReference>
<evidence type="ECO:0000256" key="3">
    <source>
        <dbReference type="ARBA" id="ARBA00023054"/>
    </source>
</evidence>
<dbReference type="GO" id="GO:0031201">
    <property type="term" value="C:SNARE complex"/>
    <property type="evidence" value="ECO:0007669"/>
    <property type="project" value="TreeGrafter"/>
</dbReference>
<dbReference type="SUPFAM" id="SSF58038">
    <property type="entry name" value="SNARE fusion complex"/>
    <property type="match status" value="1"/>
</dbReference>
<dbReference type="InterPro" id="IPR000727">
    <property type="entry name" value="T_SNARE_dom"/>
</dbReference>